<accession>A0A934X0D7</accession>
<sequence>MKNQFSLFDLLMLIGITQGVITSILLMVSTKNSLSNRFLAFAILSFCLLSVKILLHTLGLWETTSFRYFPIGIELAIAPLVYFYVKSLTTPAFKFKWKDSLHFIPFILSQTYAFFVYFKISGIPALDHKDLVADSLGFYPIKKTEDYLVLLSIFGYLILGFLRLQKYRKWLNDNISDNTFPNFNWLTGIFVLSTVLGLFLFVNLSLDQLFDFNPVYSIHWEAYFIFIAFLIYYLGFVGYQQPDFQMEEIEKTTIIPNPVKLSEEKAAQVIKGLEEALQKDKVFLNPKINSQELAKILEISQSHLSYVVNRSFKKSFRDLINDYRIEEVKSKLKDTKHQHKSILGIALECGFNSEASFYRIFKTNTGMTPKEYILQVNKN</sequence>
<dbReference type="Proteomes" id="UP000611723">
    <property type="component" value="Unassembled WGS sequence"/>
</dbReference>
<evidence type="ECO:0000256" key="4">
    <source>
        <dbReference type="SAM" id="Phobius"/>
    </source>
</evidence>
<evidence type="ECO:0000259" key="5">
    <source>
        <dbReference type="PROSITE" id="PS01124"/>
    </source>
</evidence>
<dbReference type="AlphaFoldDB" id="A0A934X0D7"/>
<feature type="transmembrane region" description="Helical" evidence="4">
    <location>
        <begin position="6"/>
        <end position="26"/>
    </location>
</feature>
<feature type="domain" description="HTH araC/xylS-type" evidence="5">
    <location>
        <begin position="267"/>
        <end position="375"/>
    </location>
</feature>
<dbReference type="Gene3D" id="1.10.10.60">
    <property type="entry name" value="Homeodomain-like"/>
    <property type="match status" value="2"/>
</dbReference>
<feature type="transmembrane region" description="Helical" evidence="4">
    <location>
        <begin position="222"/>
        <end position="239"/>
    </location>
</feature>
<dbReference type="GO" id="GO:0003700">
    <property type="term" value="F:DNA-binding transcription factor activity"/>
    <property type="evidence" value="ECO:0007669"/>
    <property type="project" value="InterPro"/>
</dbReference>
<organism evidence="6 7">
    <name type="scientific">Marivirga aurantiaca</name>
    <dbReference type="NCBI Taxonomy" id="2802615"/>
    <lineage>
        <taxon>Bacteria</taxon>
        <taxon>Pseudomonadati</taxon>
        <taxon>Bacteroidota</taxon>
        <taxon>Cytophagia</taxon>
        <taxon>Cytophagales</taxon>
        <taxon>Marivirgaceae</taxon>
        <taxon>Marivirga</taxon>
    </lineage>
</organism>
<evidence type="ECO:0000256" key="3">
    <source>
        <dbReference type="ARBA" id="ARBA00023163"/>
    </source>
</evidence>
<feature type="transmembrane region" description="Helical" evidence="4">
    <location>
        <begin position="38"/>
        <end position="61"/>
    </location>
</feature>
<proteinExistence type="predicted"/>
<dbReference type="GO" id="GO:0043565">
    <property type="term" value="F:sequence-specific DNA binding"/>
    <property type="evidence" value="ECO:0007669"/>
    <property type="project" value="InterPro"/>
</dbReference>
<keyword evidence="3" id="KW-0804">Transcription</keyword>
<dbReference type="PROSITE" id="PS01124">
    <property type="entry name" value="HTH_ARAC_FAMILY_2"/>
    <property type="match status" value="1"/>
</dbReference>
<dbReference type="SUPFAM" id="SSF46689">
    <property type="entry name" value="Homeodomain-like"/>
    <property type="match status" value="1"/>
</dbReference>
<feature type="transmembrane region" description="Helical" evidence="4">
    <location>
        <begin position="183"/>
        <end position="202"/>
    </location>
</feature>
<evidence type="ECO:0000313" key="7">
    <source>
        <dbReference type="Proteomes" id="UP000611723"/>
    </source>
</evidence>
<reference evidence="6" key="1">
    <citation type="submission" date="2021-01" db="EMBL/GenBank/DDBJ databases">
        <title>Marivirga aurantiaca sp. nov., isolated from intertidal surface sediments.</title>
        <authorList>
            <person name="Zhang M."/>
        </authorList>
    </citation>
    <scope>NUCLEOTIDE SEQUENCE</scope>
    <source>
        <strain evidence="6">S37H4</strain>
    </source>
</reference>
<protein>
    <submittedName>
        <fullName evidence="6">AraC family transcriptional regulator</fullName>
    </submittedName>
</protein>
<keyword evidence="4" id="KW-0472">Membrane</keyword>
<dbReference type="PANTHER" id="PTHR43280">
    <property type="entry name" value="ARAC-FAMILY TRANSCRIPTIONAL REGULATOR"/>
    <property type="match status" value="1"/>
</dbReference>
<dbReference type="PANTHER" id="PTHR43280:SF29">
    <property type="entry name" value="ARAC-FAMILY TRANSCRIPTIONAL REGULATOR"/>
    <property type="match status" value="1"/>
</dbReference>
<feature type="transmembrane region" description="Helical" evidence="4">
    <location>
        <begin position="146"/>
        <end position="162"/>
    </location>
</feature>
<feature type="transmembrane region" description="Helical" evidence="4">
    <location>
        <begin position="106"/>
        <end position="126"/>
    </location>
</feature>
<keyword evidence="1" id="KW-0805">Transcription regulation</keyword>
<keyword evidence="4" id="KW-0812">Transmembrane</keyword>
<keyword evidence="4" id="KW-1133">Transmembrane helix</keyword>
<dbReference type="EMBL" id="JAEQBW010000006">
    <property type="protein sequence ID" value="MBK6266196.1"/>
    <property type="molecule type" value="Genomic_DNA"/>
</dbReference>
<dbReference type="PROSITE" id="PS00041">
    <property type="entry name" value="HTH_ARAC_FAMILY_1"/>
    <property type="match status" value="1"/>
</dbReference>
<evidence type="ECO:0000256" key="1">
    <source>
        <dbReference type="ARBA" id="ARBA00023015"/>
    </source>
</evidence>
<gene>
    <name evidence="6" type="ORF">JKA74_14215</name>
</gene>
<dbReference type="RefSeq" id="WP_201431874.1">
    <property type="nucleotide sequence ID" value="NZ_JAEQBW010000006.1"/>
</dbReference>
<dbReference type="InterPro" id="IPR009057">
    <property type="entry name" value="Homeodomain-like_sf"/>
</dbReference>
<keyword evidence="2" id="KW-0238">DNA-binding</keyword>
<dbReference type="SMART" id="SM00342">
    <property type="entry name" value="HTH_ARAC"/>
    <property type="match status" value="1"/>
</dbReference>
<comment type="caution">
    <text evidence="6">The sequence shown here is derived from an EMBL/GenBank/DDBJ whole genome shotgun (WGS) entry which is preliminary data.</text>
</comment>
<feature type="transmembrane region" description="Helical" evidence="4">
    <location>
        <begin position="67"/>
        <end position="85"/>
    </location>
</feature>
<dbReference type="InterPro" id="IPR018060">
    <property type="entry name" value="HTH_AraC"/>
</dbReference>
<dbReference type="Pfam" id="PF12833">
    <property type="entry name" value="HTH_18"/>
    <property type="match status" value="1"/>
</dbReference>
<evidence type="ECO:0000256" key="2">
    <source>
        <dbReference type="ARBA" id="ARBA00023125"/>
    </source>
</evidence>
<dbReference type="InterPro" id="IPR018062">
    <property type="entry name" value="HTH_AraC-typ_CS"/>
</dbReference>
<keyword evidence="7" id="KW-1185">Reference proteome</keyword>
<name>A0A934X0D7_9BACT</name>
<evidence type="ECO:0000313" key="6">
    <source>
        <dbReference type="EMBL" id="MBK6266196.1"/>
    </source>
</evidence>